<organism evidence="1 2">
    <name type="scientific">Brachionus plicatilis</name>
    <name type="common">Marine rotifer</name>
    <name type="synonym">Brachionus muelleri</name>
    <dbReference type="NCBI Taxonomy" id="10195"/>
    <lineage>
        <taxon>Eukaryota</taxon>
        <taxon>Metazoa</taxon>
        <taxon>Spiralia</taxon>
        <taxon>Gnathifera</taxon>
        <taxon>Rotifera</taxon>
        <taxon>Eurotatoria</taxon>
        <taxon>Monogononta</taxon>
        <taxon>Pseudotrocha</taxon>
        <taxon>Ploima</taxon>
        <taxon>Brachionidae</taxon>
        <taxon>Brachionus</taxon>
    </lineage>
</organism>
<sequence>MSEQVLFNFFIGKIFKFVKTINPRSFNLTFNHFIFLIIKRMIVHIHAPNPSIHLHFKISLKQSYNN</sequence>
<comment type="caution">
    <text evidence="1">The sequence shown here is derived from an EMBL/GenBank/DDBJ whole genome shotgun (WGS) entry which is preliminary data.</text>
</comment>
<accession>A0A3M7RJN4</accession>
<reference evidence="1 2" key="1">
    <citation type="journal article" date="2018" name="Sci. Rep.">
        <title>Genomic signatures of local adaptation to the degree of environmental predictability in rotifers.</title>
        <authorList>
            <person name="Franch-Gras L."/>
            <person name="Hahn C."/>
            <person name="Garcia-Roger E.M."/>
            <person name="Carmona M.J."/>
            <person name="Serra M."/>
            <person name="Gomez A."/>
        </authorList>
    </citation>
    <scope>NUCLEOTIDE SEQUENCE [LARGE SCALE GENOMIC DNA]</scope>
    <source>
        <strain evidence="1">HYR1</strain>
    </source>
</reference>
<gene>
    <name evidence="1" type="ORF">BpHYR1_012829</name>
</gene>
<dbReference type="AlphaFoldDB" id="A0A3M7RJN4"/>
<protein>
    <submittedName>
        <fullName evidence="1">Uncharacterized protein</fullName>
    </submittedName>
</protein>
<evidence type="ECO:0000313" key="2">
    <source>
        <dbReference type="Proteomes" id="UP000276133"/>
    </source>
</evidence>
<dbReference type="Proteomes" id="UP000276133">
    <property type="component" value="Unassembled WGS sequence"/>
</dbReference>
<name>A0A3M7RJN4_BRAPC</name>
<proteinExistence type="predicted"/>
<dbReference type="EMBL" id="REGN01003274">
    <property type="protein sequence ID" value="RNA23508.1"/>
    <property type="molecule type" value="Genomic_DNA"/>
</dbReference>
<evidence type="ECO:0000313" key="1">
    <source>
        <dbReference type="EMBL" id="RNA23508.1"/>
    </source>
</evidence>
<keyword evidence="2" id="KW-1185">Reference proteome</keyword>